<dbReference type="VEuPathDB" id="FungiDB:HZS61_017095"/>
<evidence type="ECO:0000313" key="3">
    <source>
        <dbReference type="Proteomes" id="UP000285860"/>
    </source>
</evidence>
<dbReference type="VEuPathDB" id="FungiDB:FOZG_12300"/>
<dbReference type="Proteomes" id="UP000285860">
    <property type="component" value="Unassembled WGS sequence"/>
</dbReference>
<gene>
    <name evidence="2" type="ORF">BFJ68_g224</name>
</gene>
<feature type="region of interest" description="Disordered" evidence="1">
    <location>
        <begin position="72"/>
        <end position="94"/>
    </location>
</feature>
<dbReference type="VEuPathDB" id="FungiDB:FOC1_g10012322"/>
<sequence length="94" mass="10231">MPGNEDPSMTKNTGFIPWNPALKANVNIPEPSRIVSDIVGSAAVKASAAGILSSNPRIQAAQSEWERRQCFRIVSSDPSKEKLTLRPSPKKDSR</sequence>
<dbReference type="EMBL" id="MRCY01000001">
    <property type="protein sequence ID" value="RKL25592.1"/>
    <property type="molecule type" value="Genomic_DNA"/>
</dbReference>
<proteinExistence type="predicted"/>
<dbReference type="AlphaFoldDB" id="A0A420S8M8"/>
<organism evidence="2 3">
    <name type="scientific">Fusarium oxysporum</name>
    <name type="common">Fusarium vascular wilt</name>
    <dbReference type="NCBI Taxonomy" id="5507"/>
    <lineage>
        <taxon>Eukaryota</taxon>
        <taxon>Fungi</taxon>
        <taxon>Dikarya</taxon>
        <taxon>Ascomycota</taxon>
        <taxon>Pezizomycotina</taxon>
        <taxon>Sordariomycetes</taxon>
        <taxon>Hypocreomycetidae</taxon>
        <taxon>Hypocreales</taxon>
        <taxon>Nectriaceae</taxon>
        <taxon>Fusarium</taxon>
        <taxon>Fusarium oxysporum species complex</taxon>
    </lineage>
</organism>
<evidence type="ECO:0000313" key="2">
    <source>
        <dbReference type="EMBL" id="RKL25592.1"/>
    </source>
</evidence>
<name>A0A420S8M8_FUSOX</name>
<dbReference type="VEuPathDB" id="FungiDB:FOIG_04806"/>
<evidence type="ECO:0000256" key="1">
    <source>
        <dbReference type="SAM" id="MobiDB-lite"/>
    </source>
</evidence>
<comment type="caution">
    <text evidence="2">The sequence shown here is derived from an EMBL/GenBank/DDBJ whole genome shotgun (WGS) entry which is preliminary data.</text>
</comment>
<feature type="compositionally biased region" description="Basic and acidic residues" evidence="1">
    <location>
        <begin position="78"/>
        <end position="94"/>
    </location>
</feature>
<protein>
    <submittedName>
        <fullName evidence="2">Uncharacterized protein</fullName>
    </submittedName>
</protein>
<dbReference type="VEuPathDB" id="FungiDB:FOMG_07839"/>
<dbReference type="VEuPathDB" id="FungiDB:FOC4_g10008296"/>
<accession>A0A420S8M8</accession>
<reference evidence="2 3" key="1">
    <citation type="journal article" date="2018" name="Sci. Rep.">
        <title>Characterisation of pathogen-specific regions and novel effector candidates in Fusarium oxysporum f. sp. cepae.</title>
        <authorList>
            <person name="Armitage A.D."/>
            <person name="Taylor A."/>
            <person name="Sobczyk M.K."/>
            <person name="Baxter L."/>
            <person name="Greenfield B.P."/>
            <person name="Bates H.J."/>
            <person name="Wilson F."/>
            <person name="Jackson A.C."/>
            <person name="Ott S."/>
            <person name="Harrison R.J."/>
            <person name="Clarkson J.P."/>
        </authorList>
    </citation>
    <scope>NUCLEOTIDE SEQUENCE [LARGE SCALE GENOMIC DNA]</scope>
    <source>
        <strain evidence="2 3">Fo_A28</strain>
    </source>
</reference>
<dbReference type="VEuPathDB" id="FungiDB:FOXG_09051"/>